<sequence>MITEGRTRPKPKSETQTEVKRTWQNVKGDVNKRDVIPIIDNTNSSIDEAVNLGKMPDNFIIVESLTKHQQLGADKFIMGRLIADSYTEGTKTPHPLVKTNFLDLSQKIVGPVANEAYNPLLSQFRVNMDKTLYSDDLA</sequence>
<dbReference type="OrthoDB" id="6316384at2"/>
<name>A0A1H8F142_9PROT</name>
<proteinExistence type="predicted"/>
<evidence type="ECO:0000313" key="2">
    <source>
        <dbReference type="Proteomes" id="UP000199459"/>
    </source>
</evidence>
<gene>
    <name evidence="1" type="ORF">SAMN05216325_11148</name>
</gene>
<accession>A0A1H8F142</accession>
<organism evidence="1 2">
    <name type="scientific">Nitrosomonas marina</name>
    <dbReference type="NCBI Taxonomy" id="917"/>
    <lineage>
        <taxon>Bacteria</taxon>
        <taxon>Pseudomonadati</taxon>
        <taxon>Pseudomonadota</taxon>
        <taxon>Betaproteobacteria</taxon>
        <taxon>Nitrosomonadales</taxon>
        <taxon>Nitrosomonadaceae</taxon>
        <taxon>Nitrosomonas</taxon>
    </lineage>
</organism>
<reference evidence="1 2" key="1">
    <citation type="submission" date="2016-10" db="EMBL/GenBank/DDBJ databases">
        <authorList>
            <person name="de Groot N.N."/>
        </authorList>
    </citation>
    <scope>NUCLEOTIDE SEQUENCE [LARGE SCALE GENOMIC DNA]</scope>
    <source>
        <strain evidence="1 2">Nm22</strain>
    </source>
</reference>
<evidence type="ECO:0000313" key="1">
    <source>
        <dbReference type="EMBL" id="SEN25104.1"/>
    </source>
</evidence>
<dbReference type="Proteomes" id="UP000199459">
    <property type="component" value="Unassembled WGS sequence"/>
</dbReference>
<protein>
    <submittedName>
        <fullName evidence="1">Uncharacterized protein</fullName>
    </submittedName>
</protein>
<dbReference type="EMBL" id="FOCP01000011">
    <property type="protein sequence ID" value="SEN25104.1"/>
    <property type="molecule type" value="Genomic_DNA"/>
</dbReference>
<dbReference type="RefSeq" id="WP_090631669.1">
    <property type="nucleotide sequence ID" value="NZ_FOCP01000011.1"/>
</dbReference>
<dbReference type="AlphaFoldDB" id="A0A1H8F142"/>